<protein>
    <recommendedName>
        <fullName evidence="9">Amino acid transporter</fullName>
    </recommendedName>
</protein>
<feature type="transmembrane region" description="Helical" evidence="6">
    <location>
        <begin position="486"/>
        <end position="504"/>
    </location>
</feature>
<keyword evidence="3 6" id="KW-0812">Transmembrane</keyword>
<feature type="transmembrane region" description="Helical" evidence="6">
    <location>
        <begin position="352"/>
        <end position="380"/>
    </location>
</feature>
<evidence type="ECO:0000256" key="2">
    <source>
        <dbReference type="ARBA" id="ARBA00022448"/>
    </source>
</evidence>
<evidence type="ECO:0000313" key="8">
    <source>
        <dbReference type="Proteomes" id="UP000664203"/>
    </source>
</evidence>
<evidence type="ECO:0000256" key="6">
    <source>
        <dbReference type="SAM" id="Phobius"/>
    </source>
</evidence>
<feature type="transmembrane region" description="Helical" evidence="6">
    <location>
        <begin position="98"/>
        <end position="118"/>
    </location>
</feature>
<evidence type="ECO:0000256" key="3">
    <source>
        <dbReference type="ARBA" id="ARBA00022692"/>
    </source>
</evidence>
<dbReference type="Gene3D" id="1.20.1740.10">
    <property type="entry name" value="Amino acid/polyamine transporter I"/>
    <property type="match status" value="1"/>
</dbReference>
<evidence type="ECO:0000256" key="4">
    <source>
        <dbReference type="ARBA" id="ARBA00022989"/>
    </source>
</evidence>
<dbReference type="Proteomes" id="UP000664203">
    <property type="component" value="Unassembled WGS sequence"/>
</dbReference>
<dbReference type="GO" id="GO:0016020">
    <property type="term" value="C:membrane"/>
    <property type="evidence" value="ECO:0007669"/>
    <property type="project" value="UniProtKB-SubCell"/>
</dbReference>
<evidence type="ECO:0000256" key="1">
    <source>
        <dbReference type="ARBA" id="ARBA00004141"/>
    </source>
</evidence>
<gene>
    <name evidence="7" type="ORF">ALECFALPRED_009498</name>
</gene>
<keyword evidence="8" id="KW-1185">Reference proteome</keyword>
<feature type="transmembrane region" description="Helical" evidence="6">
    <location>
        <begin position="319"/>
        <end position="340"/>
    </location>
</feature>
<evidence type="ECO:0000313" key="7">
    <source>
        <dbReference type="EMBL" id="CAF9914214.1"/>
    </source>
</evidence>
<proteinExistence type="predicted"/>
<dbReference type="PANTHER" id="PTHR45649">
    <property type="entry name" value="AMINO-ACID PERMEASE BAT1"/>
    <property type="match status" value="1"/>
</dbReference>
<dbReference type="PIRSF" id="PIRSF006060">
    <property type="entry name" value="AA_transporter"/>
    <property type="match status" value="1"/>
</dbReference>
<comment type="subcellular location">
    <subcellularLocation>
        <location evidence="1">Membrane</location>
        <topology evidence="1">Multi-pass membrane protein</topology>
    </subcellularLocation>
</comment>
<evidence type="ECO:0008006" key="9">
    <source>
        <dbReference type="Google" id="ProtNLM"/>
    </source>
</evidence>
<feature type="transmembrane region" description="Helical" evidence="6">
    <location>
        <begin position="183"/>
        <end position="202"/>
    </location>
</feature>
<evidence type="ECO:0000256" key="5">
    <source>
        <dbReference type="ARBA" id="ARBA00023136"/>
    </source>
</evidence>
<reference evidence="7" key="1">
    <citation type="submission" date="2021-03" db="EMBL/GenBank/DDBJ databases">
        <authorList>
            <person name="Tagirdzhanova G."/>
        </authorList>
    </citation>
    <scope>NUCLEOTIDE SEQUENCE</scope>
</reference>
<dbReference type="Pfam" id="PF13520">
    <property type="entry name" value="AA_permease_2"/>
    <property type="match status" value="1"/>
</dbReference>
<dbReference type="PANTHER" id="PTHR45649:SF4">
    <property type="entry name" value="TRANSPORTER, PUTATIVE (EUROFUNG)-RELATED"/>
    <property type="match status" value="1"/>
</dbReference>
<dbReference type="GO" id="GO:0022857">
    <property type="term" value="F:transmembrane transporter activity"/>
    <property type="evidence" value="ECO:0007669"/>
    <property type="project" value="InterPro"/>
</dbReference>
<name>A0A8H3IHU6_9LECA</name>
<feature type="transmembrane region" description="Helical" evidence="6">
    <location>
        <begin position="516"/>
        <end position="536"/>
    </location>
</feature>
<accession>A0A8H3IHU6</accession>
<feature type="transmembrane region" description="Helical" evidence="6">
    <location>
        <begin position="214"/>
        <end position="233"/>
    </location>
</feature>
<dbReference type="InterPro" id="IPR002293">
    <property type="entry name" value="AA/rel_permease1"/>
</dbReference>
<organism evidence="7 8">
    <name type="scientific">Alectoria fallacina</name>
    <dbReference type="NCBI Taxonomy" id="1903189"/>
    <lineage>
        <taxon>Eukaryota</taxon>
        <taxon>Fungi</taxon>
        <taxon>Dikarya</taxon>
        <taxon>Ascomycota</taxon>
        <taxon>Pezizomycotina</taxon>
        <taxon>Lecanoromycetes</taxon>
        <taxon>OSLEUM clade</taxon>
        <taxon>Lecanoromycetidae</taxon>
        <taxon>Lecanorales</taxon>
        <taxon>Lecanorineae</taxon>
        <taxon>Parmeliaceae</taxon>
        <taxon>Alectoria</taxon>
    </lineage>
</organism>
<keyword evidence="4 6" id="KW-1133">Transmembrane helix</keyword>
<feature type="transmembrane region" description="Helical" evidence="6">
    <location>
        <begin position="57"/>
        <end position="78"/>
    </location>
</feature>
<feature type="transmembrane region" description="Helical" evidence="6">
    <location>
        <begin position="440"/>
        <end position="466"/>
    </location>
</feature>
<sequence>MATSSGYEHTVGATVEAIAPIIASDDSESQNDQTVGFTYQDKTDMKRMGKKQELRRTFRILSSIAFTTCNMGTWEILLTANTQGLIAGGSAGLFWSLVWVYIGQAFVILSLAEMASIAPTAGGQYHWVSEFAPRKYQKILSYTSGWLSTLAWQSFVAVDSFLVGEVILGMVAINDQSFVPQRWQATLLIIATVLAIAAFNFFAGKRLADAENLFFAFHLLAFLPVIVTLLAMTPEKQTAKTVFTQFTDNGAGWSSMGLTVMVGQVSCIFVVLGMSCPIHNELPIIRALTLYTGSDSAAHMSEEISDAGQVVPRSMVWSFFLNIPLTFGLLISYLFCIGDISEALSSPTGYPFIYVFQNATGSVAGATGLITVVLLLLIFIMTSTYASTSRQLFAFARDNGMPFSNWLARVHPKWQVPGNSILLTCLFTMAMSLINIGSTVAFNAVLSLGVVALMATYGISIGCVLLKRFDGEPFLPARWTLGKAGVYINVIAIVYIAWAFFWSFWPNGYEPTAQTFNWAVVLFVGVMGIACLEYFVHARRFYEGPVVKVEGRS</sequence>
<dbReference type="AlphaFoldDB" id="A0A8H3IHU6"/>
<feature type="transmembrane region" description="Helical" evidence="6">
    <location>
        <begin position="253"/>
        <end position="276"/>
    </location>
</feature>
<feature type="transmembrane region" description="Helical" evidence="6">
    <location>
        <begin position="139"/>
        <end position="163"/>
    </location>
</feature>
<dbReference type="EMBL" id="CAJPDR010000072">
    <property type="protein sequence ID" value="CAF9914214.1"/>
    <property type="molecule type" value="Genomic_DNA"/>
</dbReference>
<comment type="caution">
    <text evidence="7">The sequence shown here is derived from an EMBL/GenBank/DDBJ whole genome shotgun (WGS) entry which is preliminary data.</text>
</comment>
<keyword evidence="5 6" id="KW-0472">Membrane</keyword>
<dbReference type="OrthoDB" id="3257095at2759"/>
<feature type="transmembrane region" description="Helical" evidence="6">
    <location>
        <begin position="416"/>
        <end position="434"/>
    </location>
</feature>
<keyword evidence="2" id="KW-0813">Transport</keyword>